<dbReference type="AlphaFoldDB" id="A0AAN7CW96"/>
<dbReference type="PANTHER" id="PTHR14097:SF9">
    <property type="entry name" value="EPIMERASE, PUTATIVE (AFU_ORTHOLOGUE AFUA_8G07320)-RELATED"/>
    <property type="match status" value="1"/>
</dbReference>
<dbReference type="EMBL" id="MU857623">
    <property type="protein sequence ID" value="KAK4249495.1"/>
    <property type="molecule type" value="Genomic_DNA"/>
</dbReference>
<sequence>MKVIVTGSNGLVGSALVRQCMANDGISHVFALSRKRLDEAVAKSPKVTVILHDDFSTYPQELLDKVKGAEGCLWAIGGRATQFPDIDTYRKVQVDYTITAANAFRETLVPLLPEGSHFRFVFCSGKLAEWDQTKTLHFMADTRRVKGQVEQRLCQVADADAAKRFVVYCARPSRILPANAGLAARVFGKLYGAIGVDQLAKALIRVLLEGYKERIIENGTLLTL</sequence>
<dbReference type="InterPro" id="IPR036291">
    <property type="entry name" value="NAD(P)-bd_dom_sf"/>
</dbReference>
<gene>
    <name evidence="1" type="ORF">C7999DRAFT_39473</name>
</gene>
<reference evidence="1" key="2">
    <citation type="submission" date="2023-05" db="EMBL/GenBank/DDBJ databases">
        <authorList>
            <consortium name="Lawrence Berkeley National Laboratory"/>
            <person name="Steindorff A."/>
            <person name="Hensen N."/>
            <person name="Bonometti L."/>
            <person name="Westerberg I."/>
            <person name="Brannstrom I.O."/>
            <person name="Guillou S."/>
            <person name="Cros-Aarteil S."/>
            <person name="Calhoun S."/>
            <person name="Haridas S."/>
            <person name="Kuo A."/>
            <person name="Mondo S."/>
            <person name="Pangilinan J."/>
            <person name="Riley R."/>
            <person name="Labutti K."/>
            <person name="Andreopoulos B."/>
            <person name="Lipzen A."/>
            <person name="Chen C."/>
            <person name="Yanf M."/>
            <person name="Daum C."/>
            <person name="Ng V."/>
            <person name="Clum A."/>
            <person name="Ohm R."/>
            <person name="Martin F."/>
            <person name="Silar P."/>
            <person name="Natvig D."/>
            <person name="Lalanne C."/>
            <person name="Gautier V."/>
            <person name="Ament-Velasquez S.L."/>
            <person name="Kruys A."/>
            <person name="Hutchinson M.I."/>
            <person name="Powell A.J."/>
            <person name="Barry K."/>
            <person name="Miller A.N."/>
            <person name="Grigoriev I.V."/>
            <person name="Debuchy R."/>
            <person name="Gladieux P."/>
            <person name="Thoren M.H."/>
            <person name="Johannesson H."/>
        </authorList>
    </citation>
    <scope>NUCLEOTIDE SEQUENCE</scope>
    <source>
        <strain evidence="1">CBS 359.72</strain>
    </source>
</reference>
<evidence type="ECO:0000313" key="2">
    <source>
        <dbReference type="Proteomes" id="UP001303647"/>
    </source>
</evidence>
<dbReference type="Gene3D" id="3.40.50.720">
    <property type="entry name" value="NAD(P)-binding Rossmann-like Domain"/>
    <property type="match status" value="1"/>
</dbReference>
<evidence type="ECO:0000313" key="1">
    <source>
        <dbReference type="EMBL" id="KAK4249495.1"/>
    </source>
</evidence>
<reference evidence="1" key="1">
    <citation type="journal article" date="2023" name="Mol. Phylogenet. Evol.">
        <title>Genome-scale phylogeny and comparative genomics of the fungal order Sordariales.</title>
        <authorList>
            <person name="Hensen N."/>
            <person name="Bonometti L."/>
            <person name="Westerberg I."/>
            <person name="Brannstrom I.O."/>
            <person name="Guillou S."/>
            <person name="Cros-Aarteil S."/>
            <person name="Calhoun S."/>
            <person name="Haridas S."/>
            <person name="Kuo A."/>
            <person name="Mondo S."/>
            <person name="Pangilinan J."/>
            <person name="Riley R."/>
            <person name="LaButti K."/>
            <person name="Andreopoulos B."/>
            <person name="Lipzen A."/>
            <person name="Chen C."/>
            <person name="Yan M."/>
            <person name="Daum C."/>
            <person name="Ng V."/>
            <person name="Clum A."/>
            <person name="Steindorff A."/>
            <person name="Ohm R.A."/>
            <person name="Martin F."/>
            <person name="Silar P."/>
            <person name="Natvig D.O."/>
            <person name="Lalanne C."/>
            <person name="Gautier V."/>
            <person name="Ament-Velasquez S.L."/>
            <person name="Kruys A."/>
            <person name="Hutchinson M.I."/>
            <person name="Powell A.J."/>
            <person name="Barry K."/>
            <person name="Miller A.N."/>
            <person name="Grigoriev I.V."/>
            <person name="Debuchy R."/>
            <person name="Gladieux P."/>
            <person name="Hiltunen Thoren M."/>
            <person name="Johannesson H."/>
        </authorList>
    </citation>
    <scope>NUCLEOTIDE SEQUENCE</scope>
    <source>
        <strain evidence="1">CBS 359.72</strain>
    </source>
</reference>
<name>A0AAN7CW96_9PEZI</name>
<keyword evidence="2" id="KW-1185">Reference proteome</keyword>
<dbReference type="PANTHER" id="PTHR14097">
    <property type="entry name" value="OXIDOREDUCTASE HTATIP2"/>
    <property type="match status" value="1"/>
</dbReference>
<proteinExistence type="predicted"/>
<dbReference type="SUPFAM" id="SSF51735">
    <property type="entry name" value="NAD(P)-binding Rossmann-fold domains"/>
    <property type="match status" value="1"/>
</dbReference>
<protein>
    <recommendedName>
        <fullName evidence="3">NAD(P)-binding domain-containing protein</fullName>
    </recommendedName>
</protein>
<accession>A0AAN7CW96</accession>
<organism evidence="1 2">
    <name type="scientific">Corynascus novoguineensis</name>
    <dbReference type="NCBI Taxonomy" id="1126955"/>
    <lineage>
        <taxon>Eukaryota</taxon>
        <taxon>Fungi</taxon>
        <taxon>Dikarya</taxon>
        <taxon>Ascomycota</taxon>
        <taxon>Pezizomycotina</taxon>
        <taxon>Sordariomycetes</taxon>
        <taxon>Sordariomycetidae</taxon>
        <taxon>Sordariales</taxon>
        <taxon>Chaetomiaceae</taxon>
        <taxon>Corynascus</taxon>
    </lineage>
</organism>
<dbReference type="Proteomes" id="UP001303647">
    <property type="component" value="Unassembled WGS sequence"/>
</dbReference>
<comment type="caution">
    <text evidence="1">The sequence shown here is derived from an EMBL/GenBank/DDBJ whole genome shotgun (WGS) entry which is preliminary data.</text>
</comment>
<evidence type="ECO:0008006" key="3">
    <source>
        <dbReference type="Google" id="ProtNLM"/>
    </source>
</evidence>